<gene>
    <name evidence="1" type="ORF">MYCGRDRAFT_106579</name>
</gene>
<proteinExistence type="predicted"/>
<evidence type="ECO:0000313" key="2">
    <source>
        <dbReference type="Proteomes" id="UP000008062"/>
    </source>
</evidence>
<dbReference type="AlphaFoldDB" id="F9XQJ6"/>
<organism evidence="1 2">
    <name type="scientific">Zymoseptoria tritici (strain CBS 115943 / IPO323)</name>
    <name type="common">Speckled leaf blotch fungus</name>
    <name type="synonym">Septoria tritici</name>
    <dbReference type="NCBI Taxonomy" id="336722"/>
    <lineage>
        <taxon>Eukaryota</taxon>
        <taxon>Fungi</taxon>
        <taxon>Dikarya</taxon>
        <taxon>Ascomycota</taxon>
        <taxon>Pezizomycotina</taxon>
        <taxon>Dothideomycetes</taxon>
        <taxon>Dothideomycetidae</taxon>
        <taxon>Mycosphaerellales</taxon>
        <taxon>Mycosphaerellaceae</taxon>
        <taxon>Zymoseptoria</taxon>
    </lineage>
</organism>
<dbReference type="KEGG" id="ztr:MYCGRDRAFT_106579"/>
<dbReference type="EMBL" id="CM001209">
    <property type="protein sequence ID" value="EGP82375.1"/>
    <property type="molecule type" value="Genomic_DNA"/>
</dbReference>
<dbReference type="InParanoid" id="F9XQJ6"/>
<protein>
    <submittedName>
        <fullName evidence="1">Uncharacterized protein</fullName>
    </submittedName>
</protein>
<evidence type="ECO:0000313" key="1">
    <source>
        <dbReference type="EMBL" id="EGP82375.1"/>
    </source>
</evidence>
<sequence length="88" mass="9995">MVIINNFDNDTRQPRASLYEYPQPTSTTTAVQCRSKAMNMTRGAARTRRQEAGWETQDAGWFQTCEHANTKSVEELDGRRRAGCVGLR</sequence>
<dbReference type="HOGENOM" id="CLU_2470798_0_0_1"/>
<dbReference type="GeneID" id="13400347"/>
<name>F9XQJ6_ZYMTI</name>
<reference evidence="1 2" key="1">
    <citation type="journal article" date="2011" name="PLoS Genet.">
        <title>Finished genome of the fungal wheat pathogen Mycosphaerella graminicola reveals dispensome structure, chromosome plasticity, and stealth pathogenesis.</title>
        <authorList>
            <person name="Goodwin S.B."/>
            <person name="Ben M'barek S."/>
            <person name="Dhillon B."/>
            <person name="Wittenberg A.H.J."/>
            <person name="Crane C.F."/>
            <person name="Hane J.K."/>
            <person name="Foster A.J."/>
            <person name="Van der Lee T.A.J."/>
            <person name="Grimwood J."/>
            <person name="Aerts A."/>
            <person name="Antoniw J."/>
            <person name="Bailey A."/>
            <person name="Bluhm B."/>
            <person name="Bowler J."/>
            <person name="Bristow J."/>
            <person name="van der Burgt A."/>
            <person name="Canto-Canche B."/>
            <person name="Churchill A.C.L."/>
            <person name="Conde-Ferraez L."/>
            <person name="Cools H.J."/>
            <person name="Coutinho P.M."/>
            <person name="Csukai M."/>
            <person name="Dehal P."/>
            <person name="De Wit P."/>
            <person name="Donzelli B."/>
            <person name="van de Geest H.C."/>
            <person name="van Ham R.C.H.J."/>
            <person name="Hammond-Kosack K.E."/>
            <person name="Henrissat B."/>
            <person name="Kilian A."/>
            <person name="Kobayashi A.K."/>
            <person name="Koopmann E."/>
            <person name="Kourmpetis Y."/>
            <person name="Kuzniar A."/>
            <person name="Lindquist E."/>
            <person name="Lombard V."/>
            <person name="Maliepaard C."/>
            <person name="Martins N."/>
            <person name="Mehrabi R."/>
            <person name="Nap J.P.H."/>
            <person name="Ponomarenko A."/>
            <person name="Rudd J.J."/>
            <person name="Salamov A."/>
            <person name="Schmutz J."/>
            <person name="Schouten H.J."/>
            <person name="Shapiro H."/>
            <person name="Stergiopoulos I."/>
            <person name="Torriani S.F.F."/>
            <person name="Tu H."/>
            <person name="de Vries R.P."/>
            <person name="Waalwijk C."/>
            <person name="Ware S.B."/>
            <person name="Wiebenga A."/>
            <person name="Zwiers L.-H."/>
            <person name="Oliver R.P."/>
            <person name="Grigoriev I.V."/>
            <person name="Kema G.H.J."/>
        </authorList>
    </citation>
    <scope>NUCLEOTIDE SEQUENCE [LARGE SCALE GENOMIC DNA]</scope>
    <source>
        <strain evidence="2">CBS 115943 / IPO323</strain>
    </source>
</reference>
<dbReference type="VEuPathDB" id="FungiDB:ZTRI_14.12"/>
<accession>F9XQJ6</accession>
<dbReference type="Proteomes" id="UP000008062">
    <property type="component" value="Chromosome 14"/>
</dbReference>
<keyword evidence="2" id="KW-1185">Reference proteome</keyword>
<dbReference type="RefSeq" id="XP_003847399.1">
    <property type="nucleotide sequence ID" value="XM_003847351.1"/>
</dbReference>